<dbReference type="AlphaFoldDB" id="A0AAD7I2D6"/>
<proteinExistence type="predicted"/>
<accession>A0AAD7I2D6</accession>
<protein>
    <submittedName>
        <fullName evidence="2">Uncharacterized protein</fullName>
    </submittedName>
</protein>
<reference evidence="2" key="1">
    <citation type="submission" date="2023-03" db="EMBL/GenBank/DDBJ databases">
        <title>Massive genome expansion in bonnet fungi (Mycena s.s.) driven by repeated elements and novel gene families across ecological guilds.</title>
        <authorList>
            <consortium name="Lawrence Berkeley National Laboratory"/>
            <person name="Harder C.B."/>
            <person name="Miyauchi S."/>
            <person name="Viragh M."/>
            <person name="Kuo A."/>
            <person name="Thoen E."/>
            <person name="Andreopoulos B."/>
            <person name="Lu D."/>
            <person name="Skrede I."/>
            <person name="Drula E."/>
            <person name="Henrissat B."/>
            <person name="Morin E."/>
            <person name="Kohler A."/>
            <person name="Barry K."/>
            <person name="LaButti K."/>
            <person name="Morin E."/>
            <person name="Salamov A."/>
            <person name="Lipzen A."/>
            <person name="Mereny Z."/>
            <person name="Hegedus B."/>
            <person name="Baldrian P."/>
            <person name="Stursova M."/>
            <person name="Weitz H."/>
            <person name="Taylor A."/>
            <person name="Grigoriev I.V."/>
            <person name="Nagy L.G."/>
            <person name="Martin F."/>
            <person name="Kauserud H."/>
        </authorList>
    </citation>
    <scope>NUCLEOTIDE SEQUENCE</scope>
    <source>
        <strain evidence="2">CBHHK188m</strain>
    </source>
</reference>
<keyword evidence="1" id="KW-0472">Membrane</keyword>
<gene>
    <name evidence="2" type="ORF">DFH07DRAFT_846088</name>
</gene>
<dbReference type="Proteomes" id="UP001215280">
    <property type="component" value="Unassembled WGS sequence"/>
</dbReference>
<keyword evidence="3" id="KW-1185">Reference proteome</keyword>
<organism evidence="2 3">
    <name type="scientific">Mycena maculata</name>
    <dbReference type="NCBI Taxonomy" id="230809"/>
    <lineage>
        <taxon>Eukaryota</taxon>
        <taxon>Fungi</taxon>
        <taxon>Dikarya</taxon>
        <taxon>Basidiomycota</taxon>
        <taxon>Agaricomycotina</taxon>
        <taxon>Agaricomycetes</taxon>
        <taxon>Agaricomycetidae</taxon>
        <taxon>Agaricales</taxon>
        <taxon>Marasmiineae</taxon>
        <taxon>Mycenaceae</taxon>
        <taxon>Mycena</taxon>
    </lineage>
</organism>
<name>A0AAD7I2D6_9AGAR</name>
<keyword evidence="1" id="KW-0812">Transmembrane</keyword>
<keyword evidence="1" id="KW-1133">Transmembrane helix</keyword>
<sequence>MGNDATSRYDTVCAMILESGALYVAGGLVFLIVLFRFSVVPIGPDPITNGAILGQLVGIAPTIIAVRVGLGKIQSNQPVQPLHSIERRIVSLGPESTPDYSKAEVV</sequence>
<evidence type="ECO:0000256" key="1">
    <source>
        <dbReference type="SAM" id="Phobius"/>
    </source>
</evidence>
<evidence type="ECO:0000313" key="2">
    <source>
        <dbReference type="EMBL" id="KAJ7732920.1"/>
    </source>
</evidence>
<dbReference type="EMBL" id="JARJLG010000171">
    <property type="protein sequence ID" value="KAJ7732920.1"/>
    <property type="molecule type" value="Genomic_DNA"/>
</dbReference>
<feature type="transmembrane region" description="Helical" evidence="1">
    <location>
        <begin position="12"/>
        <end position="35"/>
    </location>
</feature>
<feature type="transmembrane region" description="Helical" evidence="1">
    <location>
        <begin position="47"/>
        <end position="70"/>
    </location>
</feature>
<evidence type="ECO:0000313" key="3">
    <source>
        <dbReference type="Proteomes" id="UP001215280"/>
    </source>
</evidence>
<comment type="caution">
    <text evidence="2">The sequence shown here is derived from an EMBL/GenBank/DDBJ whole genome shotgun (WGS) entry which is preliminary data.</text>
</comment>